<dbReference type="InterPro" id="IPR026960">
    <property type="entry name" value="RVT-Znf"/>
</dbReference>
<evidence type="ECO:0000313" key="3">
    <source>
        <dbReference type="EMBL" id="KAJ9535834.1"/>
    </source>
</evidence>
<dbReference type="PROSITE" id="PS50878">
    <property type="entry name" value="RT_POL"/>
    <property type="match status" value="1"/>
</dbReference>
<feature type="compositionally biased region" description="Low complexity" evidence="1">
    <location>
        <begin position="208"/>
        <end position="220"/>
    </location>
</feature>
<protein>
    <recommendedName>
        <fullName evidence="2">Reverse transcriptase domain-containing protein</fullName>
    </recommendedName>
</protein>
<dbReference type="Gene3D" id="3.60.10.10">
    <property type="entry name" value="Endonuclease/exonuclease/phosphatase"/>
    <property type="match status" value="1"/>
</dbReference>
<organism evidence="3 4">
    <name type="scientific">Centaurea solstitialis</name>
    <name type="common">yellow star-thistle</name>
    <dbReference type="NCBI Taxonomy" id="347529"/>
    <lineage>
        <taxon>Eukaryota</taxon>
        <taxon>Viridiplantae</taxon>
        <taxon>Streptophyta</taxon>
        <taxon>Embryophyta</taxon>
        <taxon>Tracheophyta</taxon>
        <taxon>Spermatophyta</taxon>
        <taxon>Magnoliopsida</taxon>
        <taxon>eudicotyledons</taxon>
        <taxon>Gunneridae</taxon>
        <taxon>Pentapetalae</taxon>
        <taxon>asterids</taxon>
        <taxon>campanulids</taxon>
        <taxon>Asterales</taxon>
        <taxon>Asteraceae</taxon>
        <taxon>Carduoideae</taxon>
        <taxon>Cardueae</taxon>
        <taxon>Centaureinae</taxon>
        <taxon>Centaurea</taxon>
    </lineage>
</organism>
<accession>A0AA38W312</accession>
<dbReference type="Proteomes" id="UP001172457">
    <property type="component" value="Unassembled WGS sequence"/>
</dbReference>
<feature type="region of interest" description="Disordered" evidence="1">
    <location>
        <begin position="170"/>
        <end position="228"/>
    </location>
</feature>
<gene>
    <name evidence="3" type="ORF">OSB04_un001015</name>
</gene>
<dbReference type="SUPFAM" id="SSF56672">
    <property type="entry name" value="DNA/RNA polymerases"/>
    <property type="match status" value="1"/>
</dbReference>
<sequence length="2057" mass="230774">MGGISMCFNSGLDGVNREINEGGSDGKFNVGSEFAVDLMFCEKIQKNQKSENPKIGDGSGSVLSSDVVENGVSASIGASEFVIPTESSFDSFSGSVNLNMGGISMCFNSGLDGVNREINEGGSDGKFNVGSVSGVAKPNLIGEYMHNPEGYMKNVIQMFDYKQFGGPNVGGQNSKLGSGNFFGSGNSGHQSSVGVNLNKDRGGSNCDSQQQQGFIFGQSSKTEDDNTIRKDDVKSAAHMVDKDGDDLVMKDYASGQNEKGSTDPQDVKPKNAWNSRGPTLADKIKGNTENKVTLKFKEPVVLEDGRRVVRFSKDVIQEGAKLNSMQLVGHFVGASMPFPVVDLVLKRMWKRYGLIDVASNYAGFFILKFNNEEGMCFVLENGPWMINNVPFFVKKWEVGCTLGKPELKSLPLWVNLFGVPLEIWNVKGLGELASGIGIPLTLDRATEERCIKQTGRVGFARVLVEVMAEKSISDYVIGVIPFLDGSGEKEIKVKAEYRWKPPRCDHCKIFGHTFASCEVRTLSDDEKNARLKKESQTKPVVDIDDGFQEVGRRNRPVGVQPNQNGTRAWVDKRFGNQKQGQSLNSGNIGQKEGQGQQAGGLNKGQQGSGGRIWQQKKGINVQQGGVRANVNRFVEVGQSSGVKKDGVDDQIKGNGSVGVVKEQQQQQPKSKGFGSVGVNKEQQQQQRKIKGNGSVGVSKDQQQQQQNNKGVGVVGSVKCGDSDNSKQGGGAFGKRVEVKGKEDGNVMHMEASFVQNEVPTKNSFDVLSKEFDKERVEEWFEEGVGVGNDGSMNDLVWQFQKVAVDYYIQQGFNPSADVLLSWNDRQINYFKAVQNDAMVFEKEDVPEFMKPPGLNMVSRRNEVKRLIFENGLEVCSLVETKVCGPRLRAICEEIFGNWLWVSNNSVCNGRTRVIVGWDPNKINLDVAAVFSQVVHTHILHIESKRWFHCSFIYAANEVVNRRELWDQLVLHKGVVKLDPWLIMGDFNVGLHPSDSSRGSSVVSIGMQEFRDCINAIEMEDLNHHGLNFTWIQKPMSDVGGKGLLKKLDRVMGNLAFLEDFVTACVSFLPWGLSDHSPAVLSIPSLTPFKQRPFKFLNYWSENPNFLPLVGSAWDSHFYGCSMFSLVSKLKLLKKSLRKLHRDHGDVFERVRSIRCEVEKVQSDIDCDPESGDLRCEGAVLIKNLKDALVDEECVLRQRSKIQWLKEGDGNTRYFHSVVKSRGNKGWVNEIEDLEGNRFMGAAVPQQFVSHFKKMLGTSEDVVSILDPDELFVKKLSSQQAELMIRPVDDKEIKEAIFGIDDLKAPGPDGYSSRFYKKAWPIVGSDVCCAVKEFFHNGKLLGEVNATVLALVPKSQCPKNVADFRPIACCNVIYKCISKVLVGRIKEFLGLLVDQNQSAFILIGKLRGTRRCAFKIDIQKAYDTVNWCFLEEILKRFGFHPCMISWLMKCISSASFTIRVNGDHHDFFPAKRGLRQGDPLSPYLFTLVMEVLTLMVRRKVQNCPQFRYHPRCEKLGLTHLCFADDLLMFCYGNAQSVMVLKDALLEFSASSGLKPSMGKSTSFLGNVVGVNREEIMGILPFKLGTLPVRYLGVPLISTKLFHNDCLSLIDKVRKRIKDWKNKWLSFAGRLQLINSVLSSISVYWSSMFLLPASVIKEIEKMLRNFLWSNGEAIRGKAKMAWKIVCLPKIKGGLGVKSLKLWNKVLLSKQIWKIMDCGDSLWVKWLHTYRLKGRCFWDIGEVFDAPWFWRKMVKIREGFRENLVHSIGNGRSVFLWFDNWHPLGPLCQFISKRDLYEAKVDVKLKISDIVCDGIWLWPVDLWNKFGGLLQLFQPALKENVRDKVMWKSQSGSVGDFSVAAVWDENFLHLEDKRWSKLVWFTQGIPRHAFILWLAINERLRTLDRLVNWRIKEENLCVLCGVGVESHSHIFVECEYSVEVWNCLEGVSGIYNLIKRMDAGGNCWQNLIEEVSGVKVGNSIWSIIHRLLLAAGVYFLWQERNKRIHGEANRSAVVLAKQIYQLIQMKLMGLKVKDGSQIRRAAMIWDLKVRNGGFCAKSDG</sequence>
<dbReference type="CDD" id="cd01650">
    <property type="entry name" value="RT_nLTR_like"/>
    <property type="match status" value="1"/>
</dbReference>
<evidence type="ECO:0000259" key="2">
    <source>
        <dbReference type="PROSITE" id="PS50878"/>
    </source>
</evidence>
<comment type="caution">
    <text evidence="3">The sequence shown here is derived from an EMBL/GenBank/DDBJ whole genome shotgun (WGS) entry which is preliminary data.</text>
</comment>
<dbReference type="Pfam" id="PF14111">
    <property type="entry name" value="DUF4283"/>
    <property type="match status" value="1"/>
</dbReference>
<feature type="compositionally biased region" description="Polar residues" evidence="1">
    <location>
        <begin position="254"/>
        <end position="264"/>
    </location>
</feature>
<dbReference type="EMBL" id="JARYMX010000113">
    <property type="protein sequence ID" value="KAJ9535834.1"/>
    <property type="molecule type" value="Genomic_DNA"/>
</dbReference>
<dbReference type="PANTHER" id="PTHR33116">
    <property type="entry name" value="REVERSE TRANSCRIPTASE ZINC-BINDING DOMAIN-CONTAINING PROTEIN-RELATED-RELATED"/>
    <property type="match status" value="1"/>
</dbReference>
<feature type="region of interest" description="Disordered" evidence="1">
    <location>
        <begin position="659"/>
        <end position="732"/>
    </location>
</feature>
<feature type="region of interest" description="Disordered" evidence="1">
    <location>
        <begin position="548"/>
        <end position="612"/>
    </location>
</feature>
<dbReference type="InterPro" id="IPR025558">
    <property type="entry name" value="DUF4283"/>
</dbReference>
<feature type="domain" description="Reverse transcriptase" evidence="2">
    <location>
        <begin position="1332"/>
        <end position="1594"/>
    </location>
</feature>
<name>A0AA38W312_9ASTR</name>
<dbReference type="Pfam" id="PF00078">
    <property type="entry name" value="RVT_1"/>
    <property type="match status" value="1"/>
</dbReference>
<dbReference type="SUPFAM" id="SSF56219">
    <property type="entry name" value="DNase I-like"/>
    <property type="match status" value="1"/>
</dbReference>
<dbReference type="InterPro" id="IPR043502">
    <property type="entry name" value="DNA/RNA_pol_sf"/>
</dbReference>
<evidence type="ECO:0000256" key="1">
    <source>
        <dbReference type="SAM" id="MobiDB-lite"/>
    </source>
</evidence>
<keyword evidence="4" id="KW-1185">Reference proteome</keyword>
<dbReference type="PANTHER" id="PTHR33116:SF84">
    <property type="entry name" value="RNA-DIRECTED DNA POLYMERASE"/>
    <property type="match status" value="1"/>
</dbReference>
<dbReference type="InterPro" id="IPR000477">
    <property type="entry name" value="RT_dom"/>
</dbReference>
<feature type="compositionally biased region" description="Polar residues" evidence="1">
    <location>
        <begin position="576"/>
        <end position="588"/>
    </location>
</feature>
<proteinExistence type="predicted"/>
<feature type="compositionally biased region" description="Low complexity" evidence="1">
    <location>
        <begin position="695"/>
        <end position="719"/>
    </location>
</feature>
<feature type="region of interest" description="Disordered" evidence="1">
    <location>
        <begin position="254"/>
        <end position="282"/>
    </location>
</feature>
<feature type="compositionally biased region" description="Gly residues" evidence="1">
    <location>
        <begin position="596"/>
        <end position="610"/>
    </location>
</feature>
<dbReference type="InterPro" id="IPR036691">
    <property type="entry name" value="Endo/exonu/phosph_ase_sf"/>
</dbReference>
<evidence type="ECO:0000313" key="4">
    <source>
        <dbReference type="Proteomes" id="UP001172457"/>
    </source>
</evidence>
<dbReference type="Pfam" id="PF13966">
    <property type="entry name" value="zf-RVT"/>
    <property type="match status" value="1"/>
</dbReference>
<reference evidence="3" key="1">
    <citation type="submission" date="2023-03" db="EMBL/GenBank/DDBJ databases">
        <title>Chromosome-scale reference genome and RAD-based genetic map of yellow starthistle (Centaurea solstitialis) reveal putative structural variation and QTLs associated with invader traits.</title>
        <authorList>
            <person name="Reatini B."/>
            <person name="Cang F.A."/>
            <person name="Jiang Q."/>
            <person name="Mckibben M.T.W."/>
            <person name="Barker M.S."/>
            <person name="Rieseberg L.H."/>
            <person name="Dlugosch K.M."/>
        </authorList>
    </citation>
    <scope>NUCLEOTIDE SEQUENCE</scope>
    <source>
        <strain evidence="3">CAN-66</strain>
        <tissue evidence="3">Leaf</tissue>
    </source>
</reference>